<protein>
    <submittedName>
        <fullName evidence="1">Unannotated protein</fullName>
    </submittedName>
</protein>
<evidence type="ECO:0000313" key="1">
    <source>
        <dbReference type="EMBL" id="CAB4690539.1"/>
    </source>
</evidence>
<reference evidence="1" key="1">
    <citation type="submission" date="2020-05" db="EMBL/GenBank/DDBJ databases">
        <authorList>
            <person name="Chiriac C."/>
            <person name="Salcher M."/>
            <person name="Ghai R."/>
            <person name="Kavagutti S V."/>
        </authorList>
    </citation>
    <scope>NUCLEOTIDE SEQUENCE</scope>
</reference>
<sequence length="157" mass="17847">MVDTPSFLGNSQDEVIVLRSFETWSESTYINCERPAYHRKMAAVVLCTESFGRPIGLIKRLSPRSIEGDEVFIGVEVVDSFVGPKNIVDEFERVEINDVVVVQQHDEIASGRCQRIVRRRNNSAIVFSEGDLDSGITDVVVEHFSDMRARRRIIDEM</sequence>
<dbReference type="AlphaFoldDB" id="A0A6J6NV45"/>
<organism evidence="1">
    <name type="scientific">freshwater metagenome</name>
    <dbReference type="NCBI Taxonomy" id="449393"/>
    <lineage>
        <taxon>unclassified sequences</taxon>
        <taxon>metagenomes</taxon>
        <taxon>ecological metagenomes</taxon>
    </lineage>
</organism>
<gene>
    <name evidence="1" type="ORF">UFOPK2350_01561</name>
</gene>
<accession>A0A6J6NV45</accession>
<name>A0A6J6NV45_9ZZZZ</name>
<proteinExistence type="predicted"/>
<dbReference type="EMBL" id="CAEZXE010000170">
    <property type="protein sequence ID" value="CAB4690539.1"/>
    <property type="molecule type" value="Genomic_DNA"/>
</dbReference>